<dbReference type="AlphaFoldDB" id="A0A2P8D3N0"/>
<dbReference type="SMART" id="SM00342">
    <property type="entry name" value="HTH_ARAC"/>
    <property type="match status" value="1"/>
</dbReference>
<dbReference type="PANTHER" id="PTHR46796:SF2">
    <property type="entry name" value="TRANSCRIPTIONAL REGULATORY PROTEIN"/>
    <property type="match status" value="1"/>
</dbReference>
<gene>
    <name evidence="5" type="ORF">CLV63_119104</name>
</gene>
<keyword evidence="1" id="KW-0805">Transcription regulation</keyword>
<dbReference type="GO" id="GO:0003700">
    <property type="term" value="F:DNA-binding transcription factor activity"/>
    <property type="evidence" value="ECO:0007669"/>
    <property type="project" value="InterPro"/>
</dbReference>
<dbReference type="InterPro" id="IPR050204">
    <property type="entry name" value="AraC_XylS_family_regulators"/>
</dbReference>
<keyword evidence="3" id="KW-0804">Transcription</keyword>
<dbReference type="PANTHER" id="PTHR46796">
    <property type="entry name" value="HTH-TYPE TRANSCRIPTIONAL ACTIVATOR RHAS-RELATED"/>
    <property type="match status" value="1"/>
</dbReference>
<comment type="caution">
    <text evidence="5">The sequence shown here is derived from an EMBL/GenBank/DDBJ whole genome shotgun (WGS) entry which is preliminary data.</text>
</comment>
<evidence type="ECO:0000256" key="1">
    <source>
        <dbReference type="ARBA" id="ARBA00023015"/>
    </source>
</evidence>
<evidence type="ECO:0000313" key="6">
    <source>
        <dbReference type="Proteomes" id="UP000240542"/>
    </source>
</evidence>
<reference evidence="5 6" key="1">
    <citation type="submission" date="2018-03" db="EMBL/GenBank/DDBJ databases">
        <title>Genomic Encyclopedia of Archaeal and Bacterial Type Strains, Phase II (KMG-II): from individual species to whole genera.</title>
        <authorList>
            <person name="Goeker M."/>
        </authorList>
    </citation>
    <scope>NUCLEOTIDE SEQUENCE [LARGE SCALE GENOMIC DNA]</scope>
    <source>
        <strain evidence="5 6">DSM 45312</strain>
    </source>
</reference>
<dbReference type="InterPro" id="IPR018060">
    <property type="entry name" value="HTH_AraC"/>
</dbReference>
<dbReference type="Gene3D" id="1.10.10.60">
    <property type="entry name" value="Homeodomain-like"/>
    <property type="match status" value="2"/>
</dbReference>
<evidence type="ECO:0000256" key="3">
    <source>
        <dbReference type="ARBA" id="ARBA00023163"/>
    </source>
</evidence>
<dbReference type="EMBL" id="PYGA01000019">
    <property type="protein sequence ID" value="PSK91823.1"/>
    <property type="molecule type" value="Genomic_DNA"/>
</dbReference>
<dbReference type="SUPFAM" id="SSF51215">
    <property type="entry name" value="Regulatory protein AraC"/>
    <property type="match status" value="1"/>
</dbReference>
<sequence>MALVGREHAHYWRHPGVPEVEMLDATFVRHAFGRHTHPTYTIGLIEAGIEEYAFRGETIRVGPGGLALLDPEEVHTGHAGVPEGWTYRVLYPDIAMMESVARDLGGGGPPGFAVTTADDAEGARRVRAAHRAAGAGDQLSASALLRHAMEHIVRRYAGTPVQGAERTAAPLAVAAARDLLHERIVDPPRLEELARLVGASPYALNRAFAAAYGLPPHAYLNQVRVHRAQQLLRAGVGPADVAAQVGFADQAHLTRHFKRHKGVPPGAYQRGVSG</sequence>
<proteinExistence type="predicted"/>
<dbReference type="PROSITE" id="PS01124">
    <property type="entry name" value="HTH_ARAC_FAMILY_2"/>
    <property type="match status" value="1"/>
</dbReference>
<evidence type="ECO:0000313" key="5">
    <source>
        <dbReference type="EMBL" id="PSK91823.1"/>
    </source>
</evidence>
<dbReference type="RefSeq" id="WP_106585489.1">
    <property type="nucleotide sequence ID" value="NZ_PYGA01000019.1"/>
</dbReference>
<feature type="domain" description="HTH araC/xylS-type" evidence="4">
    <location>
        <begin position="174"/>
        <end position="271"/>
    </location>
</feature>
<organism evidence="5 6">
    <name type="scientific">Murinocardiopsis flavida</name>
    <dbReference type="NCBI Taxonomy" id="645275"/>
    <lineage>
        <taxon>Bacteria</taxon>
        <taxon>Bacillati</taxon>
        <taxon>Actinomycetota</taxon>
        <taxon>Actinomycetes</taxon>
        <taxon>Streptosporangiales</taxon>
        <taxon>Nocardiopsidaceae</taxon>
        <taxon>Murinocardiopsis</taxon>
    </lineage>
</organism>
<protein>
    <submittedName>
        <fullName evidence="5">AraC-like DNA-binding protein</fullName>
    </submittedName>
</protein>
<keyword evidence="6" id="KW-1185">Reference proteome</keyword>
<dbReference type="Pfam" id="PF12833">
    <property type="entry name" value="HTH_18"/>
    <property type="match status" value="1"/>
</dbReference>
<dbReference type="InterPro" id="IPR009057">
    <property type="entry name" value="Homeodomain-like_sf"/>
</dbReference>
<keyword evidence="2 5" id="KW-0238">DNA-binding</keyword>
<dbReference type="SUPFAM" id="SSF46689">
    <property type="entry name" value="Homeodomain-like"/>
    <property type="match status" value="2"/>
</dbReference>
<dbReference type="InterPro" id="IPR037923">
    <property type="entry name" value="HTH-like"/>
</dbReference>
<evidence type="ECO:0000256" key="2">
    <source>
        <dbReference type="ARBA" id="ARBA00023125"/>
    </source>
</evidence>
<name>A0A2P8D3N0_9ACTN</name>
<accession>A0A2P8D3N0</accession>
<dbReference type="Pfam" id="PF02311">
    <property type="entry name" value="AraC_binding"/>
    <property type="match status" value="1"/>
</dbReference>
<evidence type="ECO:0000259" key="4">
    <source>
        <dbReference type="PROSITE" id="PS01124"/>
    </source>
</evidence>
<dbReference type="OrthoDB" id="3172070at2"/>
<dbReference type="GO" id="GO:0043565">
    <property type="term" value="F:sequence-specific DNA binding"/>
    <property type="evidence" value="ECO:0007669"/>
    <property type="project" value="InterPro"/>
</dbReference>
<dbReference type="Proteomes" id="UP000240542">
    <property type="component" value="Unassembled WGS sequence"/>
</dbReference>
<dbReference type="InterPro" id="IPR003313">
    <property type="entry name" value="AraC-bd"/>
</dbReference>